<dbReference type="EMBL" id="BAAAKJ010000373">
    <property type="protein sequence ID" value="GAA1409823.1"/>
    <property type="molecule type" value="Genomic_DNA"/>
</dbReference>
<gene>
    <name evidence="2" type="ORF">GCM10009639_60430</name>
</gene>
<sequence length="350" mass="37910">MVDGWRALAAGEPGGSWFTTPEWTLSWWETLGAAPAASAGDGEVVVWRDGDGRVDAVVPLLRTAQRLHPRAPLPVPCLTVLGSGPGAADHCGFAVAPHRRAEVADWLARRGRRTTLLLADLDPDQAGLLPPGAVEIGRTPCPRADLTAGPDALGSRQFRADLRRYGRKLAAEGITFRWVPPALSPSELPERFELLRTAVRLHRLRRAALGRPTTFDEAREPLHRRVIERAAGTGRGEGPAFLVAERAGEVVGVLYGFQWRDAFAYYQIGWDMAWAPLRLGTAVIAEAVRAAAGQGLGTFDFLRGTEPYKYRFDAVDRVDVSWLVPRGVPGALLGLKYRAKAARQAPPAGG</sequence>
<dbReference type="InterPro" id="IPR016181">
    <property type="entry name" value="Acyl_CoA_acyltransferase"/>
</dbReference>
<dbReference type="Gene3D" id="3.40.630.30">
    <property type="match status" value="1"/>
</dbReference>
<protein>
    <recommendedName>
        <fullName evidence="1">BioF2-like acetyltransferase domain-containing protein</fullName>
    </recommendedName>
</protein>
<dbReference type="RefSeq" id="WP_344343304.1">
    <property type="nucleotide sequence ID" value="NZ_BAAAKJ010000373.1"/>
</dbReference>
<dbReference type="InterPro" id="IPR038740">
    <property type="entry name" value="BioF2-like_GNAT_dom"/>
</dbReference>
<accession>A0ABP4J8L1</accession>
<keyword evidence="3" id="KW-1185">Reference proteome</keyword>
<organism evidence="2 3">
    <name type="scientific">Kitasatospora putterlickiae</name>
    <dbReference type="NCBI Taxonomy" id="221725"/>
    <lineage>
        <taxon>Bacteria</taxon>
        <taxon>Bacillati</taxon>
        <taxon>Actinomycetota</taxon>
        <taxon>Actinomycetes</taxon>
        <taxon>Kitasatosporales</taxon>
        <taxon>Streptomycetaceae</taxon>
        <taxon>Kitasatospora</taxon>
    </lineage>
</organism>
<evidence type="ECO:0000313" key="2">
    <source>
        <dbReference type="EMBL" id="GAA1409823.1"/>
    </source>
</evidence>
<dbReference type="SUPFAM" id="SSF55729">
    <property type="entry name" value="Acyl-CoA N-acyltransferases (Nat)"/>
    <property type="match status" value="1"/>
</dbReference>
<evidence type="ECO:0000313" key="3">
    <source>
        <dbReference type="Proteomes" id="UP001499863"/>
    </source>
</evidence>
<comment type="caution">
    <text evidence="2">The sequence shown here is derived from an EMBL/GenBank/DDBJ whole genome shotgun (WGS) entry which is preliminary data.</text>
</comment>
<proteinExistence type="predicted"/>
<reference evidence="3" key="1">
    <citation type="journal article" date="2019" name="Int. J. Syst. Evol. Microbiol.">
        <title>The Global Catalogue of Microorganisms (GCM) 10K type strain sequencing project: providing services to taxonomists for standard genome sequencing and annotation.</title>
        <authorList>
            <consortium name="The Broad Institute Genomics Platform"/>
            <consortium name="The Broad Institute Genome Sequencing Center for Infectious Disease"/>
            <person name="Wu L."/>
            <person name="Ma J."/>
        </authorList>
    </citation>
    <scope>NUCLEOTIDE SEQUENCE [LARGE SCALE GENOMIC DNA]</scope>
    <source>
        <strain evidence="3">JCM 12393</strain>
    </source>
</reference>
<evidence type="ECO:0000259" key="1">
    <source>
        <dbReference type="Pfam" id="PF13480"/>
    </source>
</evidence>
<name>A0ABP4J8L1_9ACTN</name>
<dbReference type="Proteomes" id="UP001499863">
    <property type="component" value="Unassembled WGS sequence"/>
</dbReference>
<feature type="domain" description="BioF2-like acetyltransferase" evidence="1">
    <location>
        <begin position="156"/>
        <end position="309"/>
    </location>
</feature>
<dbReference type="Pfam" id="PF13480">
    <property type="entry name" value="Acetyltransf_6"/>
    <property type="match status" value="1"/>
</dbReference>